<keyword evidence="3" id="KW-0067">ATP-binding</keyword>
<accession>A0A6C0EV69</accession>
<evidence type="ECO:0000313" key="5">
    <source>
        <dbReference type="EMBL" id="QHT32652.1"/>
    </source>
</evidence>
<feature type="domain" description="AAA+ ATPase" evidence="4">
    <location>
        <begin position="236"/>
        <end position="355"/>
    </location>
</feature>
<proteinExistence type="inferred from homology"/>
<dbReference type="Gene3D" id="3.40.50.300">
    <property type="entry name" value="P-loop containing nucleotide triphosphate hydrolases"/>
    <property type="match status" value="1"/>
</dbReference>
<dbReference type="FunFam" id="3.40.50.300:FF:000216">
    <property type="entry name" value="Type VII secretion ATPase EccA"/>
    <property type="match status" value="1"/>
</dbReference>
<dbReference type="PRINTS" id="PR00819">
    <property type="entry name" value="CBXCFQXSUPER"/>
</dbReference>
<dbReference type="PANTHER" id="PTHR43392">
    <property type="entry name" value="AAA-TYPE ATPASE FAMILY PROTEIN / ANKYRIN REPEAT FAMILY PROTEIN"/>
    <property type="match status" value="1"/>
</dbReference>
<dbReference type="Pfam" id="PF00004">
    <property type="entry name" value="AAA"/>
    <property type="match status" value="1"/>
</dbReference>
<dbReference type="InterPro" id="IPR050773">
    <property type="entry name" value="CbxX/CfxQ_RuBisCO_ESX"/>
</dbReference>
<dbReference type="InterPro" id="IPR027417">
    <property type="entry name" value="P-loop_NTPase"/>
</dbReference>
<dbReference type="EMBL" id="MN738946">
    <property type="protein sequence ID" value="QHT32652.1"/>
    <property type="molecule type" value="Genomic_DNA"/>
</dbReference>
<dbReference type="InterPro" id="IPR003959">
    <property type="entry name" value="ATPase_AAA_core"/>
</dbReference>
<dbReference type="InterPro" id="IPR000641">
    <property type="entry name" value="CbxX/CfxQ"/>
</dbReference>
<dbReference type="SUPFAM" id="SSF52540">
    <property type="entry name" value="P-loop containing nucleoside triphosphate hydrolases"/>
    <property type="match status" value="1"/>
</dbReference>
<evidence type="ECO:0000259" key="4">
    <source>
        <dbReference type="SMART" id="SM00382"/>
    </source>
</evidence>
<dbReference type="InterPro" id="IPR003593">
    <property type="entry name" value="AAA+_ATPase"/>
</dbReference>
<dbReference type="SMART" id="SM00382">
    <property type="entry name" value="AAA"/>
    <property type="match status" value="1"/>
</dbReference>
<dbReference type="AlphaFoldDB" id="A0A6C0EV69"/>
<comment type="similarity">
    <text evidence="1">Belongs to the CbxX/CfxQ family.</text>
</comment>
<dbReference type="GO" id="GO:0005524">
    <property type="term" value="F:ATP binding"/>
    <property type="evidence" value="ECO:0007669"/>
    <property type="project" value="UniProtKB-KW"/>
</dbReference>
<dbReference type="GO" id="GO:0016887">
    <property type="term" value="F:ATP hydrolysis activity"/>
    <property type="evidence" value="ECO:0007669"/>
    <property type="project" value="InterPro"/>
</dbReference>
<protein>
    <recommendedName>
        <fullName evidence="4">AAA+ ATPase domain-containing protein</fullName>
    </recommendedName>
</protein>
<evidence type="ECO:0000256" key="3">
    <source>
        <dbReference type="ARBA" id="ARBA00022840"/>
    </source>
</evidence>
<evidence type="ECO:0000256" key="1">
    <source>
        <dbReference type="ARBA" id="ARBA00010378"/>
    </source>
</evidence>
<name>A0A6C0EV69_9ZZZZ</name>
<reference evidence="5" key="1">
    <citation type="journal article" date="2020" name="Nature">
        <title>Giant virus diversity and host interactions through global metagenomics.</title>
        <authorList>
            <person name="Schulz F."/>
            <person name="Roux S."/>
            <person name="Paez-Espino D."/>
            <person name="Jungbluth S."/>
            <person name="Walsh D.A."/>
            <person name="Denef V.J."/>
            <person name="McMahon K.D."/>
            <person name="Konstantinidis K.T."/>
            <person name="Eloe-Fadrosh E.A."/>
            <person name="Kyrpides N.C."/>
            <person name="Woyke T."/>
        </authorList>
    </citation>
    <scope>NUCLEOTIDE SEQUENCE</scope>
    <source>
        <strain evidence="5">GVMAG-M-3300009161-30</strain>
    </source>
</reference>
<evidence type="ECO:0000256" key="2">
    <source>
        <dbReference type="ARBA" id="ARBA00022741"/>
    </source>
</evidence>
<sequence length="482" mass="55906">MSDPNNPNNPNNLNKNVLKNTLLDELDNKQKTPNNQKITQKFKERLDSHPSRQELENFIKKVNDDFHLHNYGSPDVAGWNSFDILKSKTIESADPNKFMDDSIYVQHNEPRPINTRSKYLHTFDNTSIYNPVYNTQINFGTFSPFDNTKQNIVEKKKVNVDMEINNVTDLLKMLEDYPLDDNIEYNINMKALHNIHVPLLELNNMIGMADMKNNIVDQIIYFIQDLHKSSDKTCCDFMHTVIYGPPGTGKTEVAKIMGNIFSKLGILKKGTFKKVTRSDLVAGFLGQTATKTRDVINECLDGVLFIDEAYALGNTEKRDSFSKECIDTLCEALSNHKENLMVIIAGYEEELKECFFSYNQGLDSRFTWRFKTDDYKGEELCKIFFKKVHDINWSIADTSKINGEWFEKKIVYFKFFGRDIETLLAKTKIAHSRRIFCKLPDEKTKITLKDLEKGFELYIKNDEVKNRKESESRANSIKLMYV</sequence>
<keyword evidence="2" id="KW-0547">Nucleotide-binding</keyword>
<organism evidence="5">
    <name type="scientific">viral metagenome</name>
    <dbReference type="NCBI Taxonomy" id="1070528"/>
    <lineage>
        <taxon>unclassified sequences</taxon>
        <taxon>metagenomes</taxon>
        <taxon>organismal metagenomes</taxon>
    </lineage>
</organism>
<dbReference type="PANTHER" id="PTHR43392:SF2">
    <property type="entry name" value="AAA-TYPE ATPASE FAMILY PROTEIN _ ANKYRIN REPEAT FAMILY PROTEIN"/>
    <property type="match status" value="1"/>
</dbReference>